<dbReference type="CDD" id="cd01949">
    <property type="entry name" value="GGDEF"/>
    <property type="match status" value="1"/>
</dbReference>
<evidence type="ECO:0000313" key="5">
    <source>
        <dbReference type="Proteomes" id="UP000304148"/>
    </source>
</evidence>
<dbReference type="PROSITE" id="PS50887">
    <property type="entry name" value="GGDEF"/>
    <property type="match status" value="1"/>
</dbReference>
<evidence type="ECO:0000256" key="1">
    <source>
        <dbReference type="SAM" id="Phobius"/>
    </source>
</evidence>
<dbReference type="SUPFAM" id="SSF55073">
    <property type="entry name" value="Nucleotide cyclase"/>
    <property type="match status" value="1"/>
</dbReference>
<feature type="transmembrane region" description="Helical" evidence="1">
    <location>
        <begin position="27"/>
        <end position="47"/>
    </location>
</feature>
<dbReference type="Gene3D" id="3.30.70.270">
    <property type="match status" value="1"/>
</dbReference>
<feature type="domain" description="PAS" evidence="2">
    <location>
        <begin position="299"/>
        <end position="369"/>
    </location>
</feature>
<dbReference type="GO" id="GO:1902201">
    <property type="term" value="P:negative regulation of bacterial-type flagellum-dependent cell motility"/>
    <property type="evidence" value="ECO:0007669"/>
    <property type="project" value="TreeGrafter"/>
</dbReference>
<protein>
    <submittedName>
        <fullName evidence="4">Putative signaling protein</fullName>
    </submittedName>
</protein>
<dbReference type="SMART" id="SM00091">
    <property type="entry name" value="PAS"/>
    <property type="match status" value="1"/>
</dbReference>
<reference evidence="5" key="1">
    <citation type="submission" date="2018-08" db="EMBL/GenBank/DDBJ databases">
        <authorList>
            <person name="Chevrot R."/>
        </authorList>
    </citation>
    <scope>NUCLEOTIDE SEQUENCE [LARGE SCALE GENOMIC DNA]</scope>
</reference>
<keyword evidence="1" id="KW-0472">Membrane</keyword>
<evidence type="ECO:0000259" key="2">
    <source>
        <dbReference type="PROSITE" id="PS50112"/>
    </source>
</evidence>
<dbReference type="SUPFAM" id="SSF55785">
    <property type="entry name" value="PYP-like sensor domain (PAS domain)"/>
    <property type="match status" value="1"/>
</dbReference>
<dbReference type="InterPro" id="IPR033424">
    <property type="entry name" value="MASE4"/>
</dbReference>
<dbReference type="PANTHER" id="PTHR45138">
    <property type="entry name" value="REGULATORY COMPONENTS OF SENSORY TRANSDUCTION SYSTEM"/>
    <property type="match status" value="1"/>
</dbReference>
<dbReference type="InterPro" id="IPR000014">
    <property type="entry name" value="PAS"/>
</dbReference>
<name>A0A383RJY1_PAEAL</name>
<organism evidence="4 5">
    <name type="scientific">Paenibacillus alvei</name>
    <name type="common">Bacillus alvei</name>
    <dbReference type="NCBI Taxonomy" id="44250"/>
    <lineage>
        <taxon>Bacteria</taxon>
        <taxon>Bacillati</taxon>
        <taxon>Bacillota</taxon>
        <taxon>Bacilli</taxon>
        <taxon>Bacillales</taxon>
        <taxon>Paenibacillaceae</taxon>
        <taxon>Paenibacillus</taxon>
    </lineage>
</organism>
<dbReference type="InterPro" id="IPR050469">
    <property type="entry name" value="Diguanylate_Cyclase"/>
</dbReference>
<proteinExistence type="predicted"/>
<dbReference type="NCBIfam" id="TIGR00254">
    <property type="entry name" value="GGDEF"/>
    <property type="match status" value="1"/>
</dbReference>
<dbReference type="GO" id="GO:0052621">
    <property type="term" value="F:diguanylate cyclase activity"/>
    <property type="evidence" value="ECO:0007669"/>
    <property type="project" value="TreeGrafter"/>
</dbReference>
<keyword evidence="1" id="KW-0812">Transmembrane</keyword>
<dbReference type="PANTHER" id="PTHR45138:SF24">
    <property type="entry name" value="DIGUANYLATE CYCLASE DGCC-RELATED"/>
    <property type="match status" value="1"/>
</dbReference>
<dbReference type="Gene3D" id="3.30.450.20">
    <property type="entry name" value="PAS domain"/>
    <property type="match status" value="1"/>
</dbReference>
<feature type="transmembrane region" description="Helical" evidence="1">
    <location>
        <begin position="53"/>
        <end position="75"/>
    </location>
</feature>
<sequence>MRASMHRIRDPLTSLFSIPTVPKQKRIALVIGFVALVSTLVVIPYASTPLWGVTPFFPIFIAWNMFGDFMTSHLLYIQYRATGYKPILILSGTFFFTGLIMIPHLLTFPGIFSDKGVLYAGTRASVWFWGCWHAGFPAGILLYTFSIQKESYSRSEHKNKTAASIVMFIVVVLVVGMITYILAGQHEWLPTLISNSSHGLLLSTGIGPIVWVISLVSCVYLYVVTRGRSLLHLWLLLSVFTFFLDVSITLLANDRYTLGWYAACVNSLLSATVVLFVFFYQMNQLNVKLHHSQRALHNSQEQIAIILDSITDAFLAVDKQWCYTYMNKEAEKYLGFSFEVVKGRSIWDINPHLKQTKLYEVCHQVMERGEPAEITEFDQLHGRWLENRVFPSRNGVSVYFHDVTERIVAEEQMKEANKKLQMANRLLTDFSYTDGLTGVYNRRYFDQMMNQEWERVKLQKSPLSLIMLDVDYFKKYNDTYGHLAGDECLRRVAQAVQNAVTPPLAVVARYGGEEFGVILPMTDLRQAEVIGEQIRLHVESLSVPHAGSEVSLVVTCSLGAASCSIENVQDSEPNTLVAMADQKLYRAKQSGRNRLVAVD</sequence>
<gene>
    <name evidence="4" type="ORF">PBLR_15105</name>
</gene>
<dbReference type="NCBIfam" id="TIGR00229">
    <property type="entry name" value="sensory_box"/>
    <property type="match status" value="1"/>
</dbReference>
<dbReference type="Proteomes" id="UP000304148">
    <property type="component" value="Chromosome"/>
</dbReference>
<dbReference type="Pfam" id="PF17158">
    <property type="entry name" value="MASE4"/>
    <property type="match status" value="1"/>
</dbReference>
<evidence type="ECO:0000313" key="4">
    <source>
        <dbReference type="EMBL" id="SYX86679.1"/>
    </source>
</evidence>
<dbReference type="InterPro" id="IPR043128">
    <property type="entry name" value="Rev_trsase/Diguanyl_cyclase"/>
</dbReference>
<dbReference type="Pfam" id="PF08448">
    <property type="entry name" value="PAS_4"/>
    <property type="match status" value="1"/>
</dbReference>
<accession>A0A383RJY1</accession>
<feature type="transmembrane region" description="Helical" evidence="1">
    <location>
        <begin position="87"/>
        <end position="106"/>
    </location>
</feature>
<dbReference type="InterPro" id="IPR029787">
    <property type="entry name" value="Nucleotide_cyclase"/>
</dbReference>
<feature type="transmembrane region" description="Helical" evidence="1">
    <location>
        <begin position="165"/>
        <end position="183"/>
    </location>
</feature>
<dbReference type="CDD" id="cd00130">
    <property type="entry name" value="PAS"/>
    <property type="match status" value="1"/>
</dbReference>
<dbReference type="InterPro" id="IPR013656">
    <property type="entry name" value="PAS_4"/>
</dbReference>
<dbReference type="GO" id="GO:0005886">
    <property type="term" value="C:plasma membrane"/>
    <property type="evidence" value="ECO:0007669"/>
    <property type="project" value="TreeGrafter"/>
</dbReference>
<dbReference type="InterPro" id="IPR035965">
    <property type="entry name" value="PAS-like_dom_sf"/>
</dbReference>
<evidence type="ECO:0000259" key="3">
    <source>
        <dbReference type="PROSITE" id="PS50887"/>
    </source>
</evidence>
<feature type="transmembrane region" description="Helical" evidence="1">
    <location>
        <begin position="203"/>
        <end position="223"/>
    </location>
</feature>
<dbReference type="Pfam" id="PF00990">
    <property type="entry name" value="GGDEF"/>
    <property type="match status" value="1"/>
</dbReference>
<keyword evidence="1" id="KW-1133">Transmembrane helix</keyword>
<feature type="transmembrane region" description="Helical" evidence="1">
    <location>
        <begin position="230"/>
        <end position="252"/>
    </location>
</feature>
<dbReference type="GO" id="GO:0043709">
    <property type="term" value="P:cell adhesion involved in single-species biofilm formation"/>
    <property type="evidence" value="ECO:0007669"/>
    <property type="project" value="TreeGrafter"/>
</dbReference>
<dbReference type="PROSITE" id="PS50112">
    <property type="entry name" value="PAS"/>
    <property type="match status" value="1"/>
</dbReference>
<feature type="transmembrane region" description="Helical" evidence="1">
    <location>
        <begin position="126"/>
        <end position="145"/>
    </location>
</feature>
<dbReference type="AlphaFoldDB" id="A0A383RJY1"/>
<dbReference type="FunFam" id="3.30.70.270:FF:000001">
    <property type="entry name" value="Diguanylate cyclase domain protein"/>
    <property type="match status" value="1"/>
</dbReference>
<dbReference type="SMART" id="SM00267">
    <property type="entry name" value="GGDEF"/>
    <property type="match status" value="1"/>
</dbReference>
<feature type="transmembrane region" description="Helical" evidence="1">
    <location>
        <begin position="258"/>
        <end position="280"/>
    </location>
</feature>
<dbReference type="InterPro" id="IPR000160">
    <property type="entry name" value="GGDEF_dom"/>
</dbReference>
<feature type="domain" description="GGDEF" evidence="3">
    <location>
        <begin position="461"/>
        <end position="599"/>
    </location>
</feature>
<dbReference type="EMBL" id="LS992241">
    <property type="protein sequence ID" value="SYX86679.1"/>
    <property type="molecule type" value="Genomic_DNA"/>
</dbReference>